<evidence type="ECO:0000256" key="2">
    <source>
        <dbReference type="ARBA" id="ARBA00022840"/>
    </source>
</evidence>
<dbReference type="Pfam" id="PF00069">
    <property type="entry name" value="Pkinase"/>
    <property type="match status" value="1"/>
</dbReference>
<keyword evidence="6" id="KW-0808">Transferase</keyword>
<feature type="compositionally biased region" description="Polar residues" evidence="4">
    <location>
        <begin position="101"/>
        <end position="111"/>
    </location>
</feature>
<feature type="region of interest" description="Disordered" evidence="4">
    <location>
        <begin position="243"/>
        <end position="264"/>
    </location>
</feature>
<dbReference type="GO" id="GO:0005737">
    <property type="term" value="C:cytoplasm"/>
    <property type="evidence" value="ECO:0007669"/>
    <property type="project" value="TreeGrafter"/>
</dbReference>
<proteinExistence type="predicted"/>
<dbReference type="PROSITE" id="PS00107">
    <property type="entry name" value="PROTEIN_KINASE_ATP"/>
    <property type="match status" value="1"/>
</dbReference>
<dbReference type="SUPFAM" id="SSF56112">
    <property type="entry name" value="Protein kinase-like (PK-like)"/>
    <property type="match status" value="1"/>
</dbReference>
<dbReference type="GO" id="GO:0035556">
    <property type="term" value="P:intracellular signal transduction"/>
    <property type="evidence" value="ECO:0007669"/>
    <property type="project" value="TreeGrafter"/>
</dbReference>
<feature type="region of interest" description="Disordered" evidence="4">
    <location>
        <begin position="1"/>
        <end position="123"/>
    </location>
</feature>
<accession>A0A5J4YPK5</accession>
<dbReference type="FunFam" id="1.10.510.10:FF:000571">
    <property type="entry name" value="Maternal embryonic leucine zipper kinase"/>
    <property type="match status" value="1"/>
</dbReference>
<dbReference type="PANTHER" id="PTHR24346">
    <property type="entry name" value="MAP/MICROTUBULE AFFINITY-REGULATING KINASE"/>
    <property type="match status" value="1"/>
</dbReference>
<dbReference type="Proteomes" id="UP000324585">
    <property type="component" value="Unassembled WGS sequence"/>
</dbReference>
<name>A0A5J4YPK5_PORPP</name>
<evidence type="ECO:0000313" key="6">
    <source>
        <dbReference type="EMBL" id="KAA8492643.1"/>
    </source>
</evidence>
<feature type="region of interest" description="Disordered" evidence="4">
    <location>
        <begin position="142"/>
        <end position="202"/>
    </location>
</feature>
<feature type="domain" description="Protein kinase" evidence="5">
    <location>
        <begin position="323"/>
        <end position="587"/>
    </location>
</feature>
<keyword evidence="1 3" id="KW-0547">Nucleotide-binding</keyword>
<dbReference type="GO" id="GO:0005524">
    <property type="term" value="F:ATP binding"/>
    <property type="evidence" value="ECO:0007669"/>
    <property type="project" value="UniProtKB-UniRule"/>
</dbReference>
<dbReference type="AlphaFoldDB" id="A0A5J4YPK5"/>
<reference evidence="7" key="1">
    <citation type="journal article" date="2019" name="Nat. Commun.">
        <title>Expansion of phycobilisome linker gene families in mesophilic red algae.</title>
        <authorList>
            <person name="Lee J."/>
            <person name="Kim D."/>
            <person name="Bhattacharya D."/>
            <person name="Yoon H.S."/>
        </authorList>
    </citation>
    <scope>NUCLEOTIDE SEQUENCE [LARGE SCALE GENOMIC DNA]</scope>
    <source>
        <strain evidence="7">CCMP 1328</strain>
    </source>
</reference>
<evidence type="ECO:0000259" key="5">
    <source>
        <dbReference type="PROSITE" id="PS50011"/>
    </source>
</evidence>
<evidence type="ECO:0000313" key="7">
    <source>
        <dbReference type="Proteomes" id="UP000324585"/>
    </source>
</evidence>
<dbReference type="OMA" id="WPFTERR"/>
<keyword evidence="6" id="KW-0418">Kinase</keyword>
<dbReference type="PROSITE" id="PS00108">
    <property type="entry name" value="PROTEIN_KINASE_ST"/>
    <property type="match status" value="1"/>
</dbReference>
<dbReference type="EMBL" id="VRMN01000009">
    <property type="protein sequence ID" value="KAA8492643.1"/>
    <property type="molecule type" value="Genomic_DNA"/>
</dbReference>
<dbReference type="OrthoDB" id="248923at2759"/>
<dbReference type="SMART" id="SM00220">
    <property type="entry name" value="S_TKc"/>
    <property type="match status" value="1"/>
</dbReference>
<dbReference type="Gene3D" id="1.10.510.10">
    <property type="entry name" value="Transferase(Phosphotransferase) domain 1"/>
    <property type="match status" value="1"/>
</dbReference>
<feature type="compositionally biased region" description="Polar residues" evidence="4">
    <location>
        <begin position="78"/>
        <end position="91"/>
    </location>
</feature>
<dbReference type="PROSITE" id="PS50011">
    <property type="entry name" value="PROTEIN_KINASE_DOM"/>
    <property type="match status" value="1"/>
</dbReference>
<feature type="binding site" evidence="3">
    <location>
        <position position="357"/>
    </location>
    <ligand>
        <name>ATP</name>
        <dbReference type="ChEBI" id="CHEBI:30616"/>
    </ligand>
</feature>
<evidence type="ECO:0000256" key="1">
    <source>
        <dbReference type="ARBA" id="ARBA00022741"/>
    </source>
</evidence>
<dbReference type="GO" id="GO:0004674">
    <property type="term" value="F:protein serine/threonine kinase activity"/>
    <property type="evidence" value="ECO:0007669"/>
    <property type="project" value="TreeGrafter"/>
</dbReference>
<feature type="compositionally biased region" description="Polar residues" evidence="4">
    <location>
        <begin position="168"/>
        <end position="196"/>
    </location>
</feature>
<evidence type="ECO:0000256" key="4">
    <source>
        <dbReference type="SAM" id="MobiDB-lite"/>
    </source>
</evidence>
<dbReference type="InterPro" id="IPR011009">
    <property type="entry name" value="Kinase-like_dom_sf"/>
</dbReference>
<organism evidence="6 7">
    <name type="scientific">Porphyridium purpureum</name>
    <name type="common">Red alga</name>
    <name type="synonym">Porphyridium cruentum</name>
    <dbReference type="NCBI Taxonomy" id="35688"/>
    <lineage>
        <taxon>Eukaryota</taxon>
        <taxon>Rhodophyta</taxon>
        <taxon>Bangiophyceae</taxon>
        <taxon>Porphyridiales</taxon>
        <taxon>Porphyridiaceae</taxon>
        <taxon>Porphyridium</taxon>
    </lineage>
</organism>
<keyword evidence="2 3" id="KW-0067">ATP-binding</keyword>
<dbReference type="InterPro" id="IPR017441">
    <property type="entry name" value="Protein_kinase_ATP_BS"/>
</dbReference>
<sequence>MKKKLMSPRGGGAMYKQKNTSFSPRGIGTGVGKNEVSSSSGLVEGGQDAGHAHLVHGEKEAGGGRTGGFFPRALISPRGNSSRGQSRSFTDTGRLFMSRRSAGSPSMTSRDATGEDNSHTGVAVHNVSTPDAFELGLSELAVSSPSGEDDKDSSTKPPKPHSPKATLPSLTMSDNSISDLQGANSTPRSFTSQGQIPLSPGRAYRHTEANVVRGTAVVRTGFLGLKKKTVDVEIRNGGYITARDQKQKNGSKRASSAQDDSSGDILFERSISTDQATVQETSDGLRVSFRRGKFDQLSFSSSTNEDLQRLSGSMRVAKMEVHYKVGTCIGTGAYASVYEGYVIDTDEPVAIKIMAKKADRPQINAAIDHEAQVLRIVDHPNVIKALDVYESTHTAKIVLEYMPDGSVFDRIKRSKRMCIKEDLSKHIFRQVVEGLAYLHDLHIVHADIKAENVLLDGETAPDLVAKITDFGLSLYLEPGTKQSFDSAAPRGTPEYYAPELAHGEAFDNKIDIWACGILLYVMLGGSYPFHGQNAEETVQLVRTGKLIFPSAAFHGVSGSAQALIRRMLQTQPEARPSAHEILEDPWFESSLLGRTLKKLQQKT</sequence>
<gene>
    <name evidence="6" type="ORF">FVE85_8150</name>
</gene>
<keyword evidence="7" id="KW-1185">Reference proteome</keyword>
<evidence type="ECO:0000256" key="3">
    <source>
        <dbReference type="PROSITE-ProRule" id="PRU10141"/>
    </source>
</evidence>
<dbReference type="InterPro" id="IPR008271">
    <property type="entry name" value="Ser/Thr_kinase_AS"/>
</dbReference>
<dbReference type="InterPro" id="IPR000719">
    <property type="entry name" value="Prot_kinase_dom"/>
</dbReference>
<protein>
    <submittedName>
        <fullName evidence="6">Serine/threonine-protein kinase par-1</fullName>
    </submittedName>
</protein>
<comment type="caution">
    <text evidence="6">The sequence shown here is derived from an EMBL/GenBank/DDBJ whole genome shotgun (WGS) entry which is preliminary data.</text>
</comment>
<dbReference type="PANTHER" id="PTHR24346:SF30">
    <property type="entry name" value="MATERNAL EMBRYONIC LEUCINE ZIPPER KINASE"/>
    <property type="match status" value="1"/>
</dbReference>